<dbReference type="Proteomes" id="UP000325780">
    <property type="component" value="Unassembled WGS sequence"/>
</dbReference>
<dbReference type="PANTHER" id="PTHR42040">
    <property type="entry name" value="INNER KINETOCHORE SUBUNIT FTA4"/>
    <property type="match status" value="1"/>
</dbReference>
<dbReference type="AlphaFoldDB" id="A0A5N6TS90"/>
<keyword evidence="4" id="KW-1185">Reference proteome</keyword>
<dbReference type="PANTHER" id="PTHR42040:SF1">
    <property type="entry name" value="INNER KINETOCHORE SUBUNIT FTA4"/>
    <property type="match status" value="1"/>
</dbReference>
<keyword evidence="1" id="KW-0175">Coiled coil</keyword>
<dbReference type="InterPro" id="IPR025207">
    <property type="entry name" value="Sim4_Fta4"/>
</dbReference>
<protein>
    <submittedName>
        <fullName evidence="3">Kinetochore complex Fta4 of Sim4 subunit, or CENP-50-domain-containing protein</fullName>
    </submittedName>
</protein>
<dbReference type="Pfam" id="PF13093">
    <property type="entry name" value="FTA4"/>
    <property type="match status" value="1"/>
</dbReference>
<feature type="coiled-coil region" evidence="1">
    <location>
        <begin position="3"/>
        <end position="30"/>
    </location>
</feature>
<dbReference type="EMBL" id="ML742141">
    <property type="protein sequence ID" value="KAE8148941.1"/>
    <property type="molecule type" value="Genomic_DNA"/>
</dbReference>
<dbReference type="OrthoDB" id="21214at2759"/>
<sequence length="104" mass="12338">MEYQELREQLVMLDRQRQQRRRRLDQLRQLQHLLQPFREPQENIQPNLITRDGELVQELEKMRMLVARVGGRVQNRKRDGDSSMDVGSFPLGTNQKLDALLDGL</sequence>
<evidence type="ECO:0000256" key="1">
    <source>
        <dbReference type="SAM" id="Coils"/>
    </source>
</evidence>
<accession>A0A5N6TS90</accession>
<gene>
    <name evidence="3" type="ORF">BDV25DRAFT_141318</name>
</gene>
<proteinExistence type="predicted"/>
<dbReference type="GO" id="GO:0031511">
    <property type="term" value="C:Mis6-Sim4 complex"/>
    <property type="evidence" value="ECO:0007669"/>
    <property type="project" value="InterPro"/>
</dbReference>
<evidence type="ECO:0000313" key="3">
    <source>
        <dbReference type="EMBL" id="KAE8148941.1"/>
    </source>
</evidence>
<reference evidence="3 4" key="1">
    <citation type="submission" date="2019-04" db="EMBL/GenBank/DDBJ databases">
        <title>Friends and foes A comparative genomics study of 23 Aspergillus species from section Flavi.</title>
        <authorList>
            <consortium name="DOE Joint Genome Institute"/>
            <person name="Kjaerbolling I."/>
            <person name="Vesth T."/>
            <person name="Frisvad J.C."/>
            <person name="Nybo J.L."/>
            <person name="Theobald S."/>
            <person name="Kildgaard S."/>
            <person name="Isbrandt T."/>
            <person name="Kuo A."/>
            <person name="Sato A."/>
            <person name="Lyhne E.K."/>
            <person name="Kogle M.E."/>
            <person name="Wiebenga A."/>
            <person name="Kun R.S."/>
            <person name="Lubbers R.J."/>
            <person name="Makela M.R."/>
            <person name="Barry K."/>
            <person name="Chovatia M."/>
            <person name="Clum A."/>
            <person name="Daum C."/>
            <person name="Haridas S."/>
            <person name="He G."/>
            <person name="LaButti K."/>
            <person name="Lipzen A."/>
            <person name="Mondo S."/>
            <person name="Riley R."/>
            <person name="Salamov A."/>
            <person name="Simmons B.A."/>
            <person name="Magnuson J.K."/>
            <person name="Henrissat B."/>
            <person name="Mortensen U.H."/>
            <person name="Larsen T.O."/>
            <person name="Devries R.P."/>
            <person name="Grigoriev I.V."/>
            <person name="Machida M."/>
            <person name="Baker S.E."/>
            <person name="Andersen M.R."/>
        </authorList>
    </citation>
    <scope>NUCLEOTIDE SEQUENCE [LARGE SCALE GENOMIC DNA]</scope>
    <source>
        <strain evidence="3 4">IBT 18842</strain>
    </source>
</reference>
<name>A0A5N6TS90_ASPAV</name>
<feature type="region of interest" description="Disordered" evidence="2">
    <location>
        <begin position="72"/>
        <end position="93"/>
    </location>
</feature>
<evidence type="ECO:0000313" key="4">
    <source>
        <dbReference type="Proteomes" id="UP000325780"/>
    </source>
</evidence>
<organism evidence="3 4">
    <name type="scientific">Aspergillus avenaceus</name>
    <dbReference type="NCBI Taxonomy" id="36643"/>
    <lineage>
        <taxon>Eukaryota</taxon>
        <taxon>Fungi</taxon>
        <taxon>Dikarya</taxon>
        <taxon>Ascomycota</taxon>
        <taxon>Pezizomycotina</taxon>
        <taxon>Eurotiomycetes</taxon>
        <taxon>Eurotiomycetidae</taxon>
        <taxon>Eurotiales</taxon>
        <taxon>Aspergillaceae</taxon>
        <taxon>Aspergillus</taxon>
        <taxon>Aspergillus subgen. Circumdati</taxon>
    </lineage>
</organism>
<evidence type="ECO:0000256" key="2">
    <source>
        <dbReference type="SAM" id="MobiDB-lite"/>
    </source>
</evidence>